<proteinExistence type="predicted"/>
<dbReference type="EMBL" id="CAUYUJ010010236">
    <property type="protein sequence ID" value="CAK0828889.1"/>
    <property type="molecule type" value="Genomic_DNA"/>
</dbReference>
<feature type="compositionally biased region" description="Gly residues" evidence="1">
    <location>
        <begin position="180"/>
        <end position="196"/>
    </location>
</feature>
<dbReference type="Proteomes" id="UP001189429">
    <property type="component" value="Unassembled WGS sequence"/>
</dbReference>
<feature type="region of interest" description="Disordered" evidence="1">
    <location>
        <begin position="171"/>
        <end position="196"/>
    </location>
</feature>
<organism evidence="2 3">
    <name type="scientific">Prorocentrum cordatum</name>
    <dbReference type="NCBI Taxonomy" id="2364126"/>
    <lineage>
        <taxon>Eukaryota</taxon>
        <taxon>Sar</taxon>
        <taxon>Alveolata</taxon>
        <taxon>Dinophyceae</taxon>
        <taxon>Prorocentrales</taxon>
        <taxon>Prorocentraceae</taxon>
        <taxon>Prorocentrum</taxon>
    </lineage>
</organism>
<accession>A0ABN9SEJ9</accession>
<feature type="compositionally biased region" description="Basic residues" evidence="1">
    <location>
        <begin position="56"/>
        <end position="67"/>
    </location>
</feature>
<evidence type="ECO:0000256" key="1">
    <source>
        <dbReference type="SAM" id="MobiDB-lite"/>
    </source>
</evidence>
<gene>
    <name evidence="2" type="ORF">PCOR1329_LOCUS27992</name>
</gene>
<keyword evidence="3" id="KW-1185">Reference proteome</keyword>
<sequence length="196" mass="20214">MCVRNLAGPLNSAAYATWDDAPGRDFARRGRGDAKGGEGHQRRRRRGEEPAEAARGRRGCRWARPRPQRPPVTARSAGAAPLRGSPWQLSPPPSHGTQATAWDTISGLCLNIPRVGAHARLHAGAVAVSCPRQAAAAQGAAPRRPRPYGSSAAAVALLVWTSGHYFCRGHQTGEGTTSEGFGGGGGGGGGGGKSTP</sequence>
<feature type="compositionally biased region" description="Basic and acidic residues" evidence="1">
    <location>
        <begin position="21"/>
        <end position="55"/>
    </location>
</feature>
<protein>
    <submittedName>
        <fullName evidence="2">Uncharacterized protein</fullName>
    </submittedName>
</protein>
<feature type="region of interest" description="Disordered" evidence="1">
    <location>
        <begin position="13"/>
        <end position="98"/>
    </location>
</feature>
<reference evidence="2" key="1">
    <citation type="submission" date="2023-10" db="EMBL/GenBank/DDBJ databases">
        <authorList>
            <person name="Chen Y."/>
            <person name="Shah S."/>
            <person name="Dougan E. K."/>
            <person name="Thang M."/>
            <person name="Chan C."/>
        </authorList>
    </citation>
    <scope>NUCLEOTIDE SEQUENCE [LARGE SCALE GENOMIC DNA]</scope>
</reference>
<evidence type="ECO:0000313" key="3">
    <source>
        <dbReference type="Proteomes" id="UP001189429"/>
    </source>
</evidence>
<comment type="caution">
    <text evidence="2">The sequence shown here is derived from an EMBL/GenBank/DDBJ whole genome shotgun (WGS) entry which is preliminary data.</text>
</comment>
<evidence type="ECO:0000313" key="2">
    <source>
        <dbReference type="EMBL" id="CAK0828889.1"/>
    </source>
</evidence>
<name>A0ABN9SEJ9_9DINO</name>